<accession>A0A318EJ98</accession>
<comment type="caution">
    <text evidence="2">The sequence shown here is derived from an EMBL/GenBank/DDBJ whole genome shotgun (WGS) entry which is preliminary data.</text>
</comment>
<feature type="coiled-coil region" evidence="1">
    <location>
        <begin position="4"/>
        <end position="31"/>
    </location>
</feature>
<evidence type="ECO:0000313" key="3">
    <source>
        <dbReference type="Proteomes" id="UP000247523"/>
    </source>
</evidence>
<dbReference type="RefSeq" id="WP_242993607.1">
    <property type="nucleotide sequence ID" value="NZ_QICS01000010.1"/>
</dbReference>
<sequence>MIEIRLDERELEKIEKKLGTMEDDARNVLRKAINDTAKQARLRITKQAQLTYAARQGRFNKHMKIENARKASLVATIKATGEATELMDYKTSPTKVPSPTSRPDVTRAKVIRKNSMKDLEKGDIKAFVVRFKSGHVSVVQRVPGKTMKSNPKKEFLRKLLSPSIPQMVGNEKQVYNIVQPNIYKDLQENIDKHIKKVLGD</sequence>
<evidence type="ECO:0008006" key="4">
    <source>
        <dbReference type="Google" id="ProtNLM"/>
    </source>
</evidence>
<reference evidence="2 3" key="1">
    <citation type="submission" date="2018-05" db="EMBL/GenBank/DDBJ databases">
        <title>Genomic Encyclopedia of Type Strains, Phase IV (KMG-IV): sequencing the most valuable type-strain genomes for metagenomic binning, comparative biology and taxonomic classification.</title>
        <authorList>
            <person name="Goeker M."/>
        </authorList>
    </citation>
    <scope>NUCLEOTIDE SEQUENCE [LARGE SCALE GENOMIC DNA]</scope>
    <source>
        <strain evidence="2 3">DSM 28816</strain>
    </source>
</reference>
<organism evidence="2 3">
    <name type="scientific">Lachnotalea glycerini</name>
    <dbReference type="NCBI Taxonomy" id="1763509"/>
    <lineage>
        <taxon>Bacteria</taxon>
        <taxon>Bacillati</taxon>
        <taxon>Bacillota</taxon>
        <taxon>Clostridia</taxon>
        <taxon>Lachnospirales</taxon>
        <taxon>Lachnospiraceae</taxon>
        <taxon>Lachnotalea</taxon>
    </lineage>
</organism>
<gene>
    <name evidence="2" type="ORF">C8E03_110118</name>
</gene>
<name>A0A318EJ98_9FIRM</name>
<evidence type="ECO:0000313" key="2">
    <source>
        <dbReference type="EMBL" id="PXV87357.1"/>
    </source>
</evidence>
<dbReference type="Proteomes" id="UP000247523">
    <property type="component" value="Unassembled WGS sequence"/>
</dbReference>
<dbReference type="EMBL" id="QICS01000010">
    <property type="protein sequence ID" value="PXV87357.1"/>
    <property type="molecule type" value="Genomic_DNA"/>
</dbReference>
<dbReference type="AlphaFoldDB" id="A0A318EJ98"/>
<protein>
    <recommendedName>
        <fullName evidence="4">Minor tail protein Z (GPZ)</fullName>
    </recommendedName>
</protein>
<evidence type="ECO:0000256" key="1">
    <source>
        <dbReference type="SAM" id="Coils"/>
    </source>
</evidence>
<keyword evidence="1" id="KW-0175">Coiled coil</keyword>
<proteinExistence type="predicted"/>